<keyword evidence="3 8" id="KW-0812">Transmembrane</keyword>
<reference evidence="10" key="1">
    <citation type="submission" date="2020-05" db="EMBL/GenBank/DDBJ databases">
        <authorList>
            <person name="Chiriac C."/>
            <person name="Salcher M."/>
            <person name="Ghai R."/>
            <person name="Kavagutti S V."/>
        </authorList>
    </citation>
    <scope>NUCLEOTIDE SEQUENCE</scope>
</reference>
<feature type="transmembrane region" description="Helical" evidence="8">
    <location>
        <begin position="94"/>
        <end position="113"/>
    </location>
</feature>
<keyword evidence="2" id="KW-0645">Protease</keyword>
<dbReference type="AlphaFoldDB" id="A0A6J7DCW7"/>
<keyword evidence="7 8" id="KW-0472">Membrane</keyword>
<feature type="transmembrane region" description="Helical" evidence="8">
    <location>
        <begin position="120"/>
        <end position="141"/>
    </location>
</feature>
<evidence type="ECO:0000259" key="9">
    <source>
        <dbReference type="Pfam" id="PF01694"/>
    </source>
</evidence>
<dbReference type="PANTHER" id="PTHR22936">
    <property type="entry name" value="RHOMBOID-RELATED"/>
    <property type="match status" value="1"/>
</dbReference>
<gene>
    <name evidence="10" type="ORF">UFOPK3423_00501</name>
</gene>
<accession>A0A6J7DCW7</accession>
<organism evidence="10">
    <name type="scientific">freshwater metagenome</name>
    <dbReference type="NCBI Taxonomy" id="449393"/>
    <lineage>
        <taxon>unclassified sequences</taxon>
        <taxon>metagenomes</taxon>
        <taxon>ecological metagenomes</taxon>
    </lineage>
</organism>
<proteinExistence type="predicted"/>
<evidence type="ECO:0000256" key="3">
    <source>
        <dbReference type="ARBA" id="ARBA00022692"/>
    </source>
</evidence>
<keyword evidence="6 8" id="KW-1133">Transmembrane helix</keyword>
<dbReference type="InterPro" id="IPR035952">
    <property type="entry name" value="Rhomboid-like_sf"/>
</dbReference>
<dbReference type="GO" id="GO:0004252">
    <property type="term" value="F:serine-type endopeptidase activity"/>
    <property type="evidence" value="ECO:0007669"/>
    <property type="project" value="InterPro"/>
</dbReference>
<feature type="transmembrane region" description="Helical" evidence="8">
    <location>
        <begin position="44"/>
        <end position="63"/>
    </location>
</feature>
<dbReference type="InterPro" id="IPR002610">
    <property type="entry name" value="Peptidase_S54_rhomboid-like"/>
</dbReference>
<evidence type="ECO:0000256" key="4">
    <source>
        <dbReference type="ARBA" id="ARBA00022801"/>
    </source>
</evidence>
<dbReference type="GO" id="GO:0006508">
    <property type="term" value="P:proteolysis"/>
    <property type="evidence" value="ECO:0007669"/>
    <property type="project" value="UniProtKB-KW"/>
</dbReference>
<keyword evidence="4" id="KW-0378">Hydrolase</keyword>
<dbReference type="Pfam" id="PF01694">
    <property type="entry name" value="Rhomboid"/>
    <property type="match status" value="1"/>
</dbReference>
<name>A0A6J7DCW7_9ZZZZ</name>
<sequence>MFLLFLIGRELEPQLGSGRFAALYGAALLAGAAGALLFEPNAVTVGASGAIFGIMGAAVAILWRRGVNPFQTDIGMLIVFNLVLGFVIPNVSIGGHLGGLAGGVFAGLGIAVAQERRAAWIGWLSCLVVAVVSVVGAELLVRSGTGGLGV</sequence>
<feature type="domain" description="Peptidase S54 rhomboid" evidence="9">
    <location>
        <begin position="1"/>
        <end position="109"/>
    </location>
</feature>
<protein>
    <submittedName>
        <fullName evidence="10">Unannotated protein</fullName>
    </submittedName>
</protein>
<evidence type="ECO:0000256" key="5">
    <source>
        <dbReference type="ARBA" id="ARBA00022825"/>
    </source>
</evidence>
<evidence type="ECO:0000256" key="7">
    <source>
        <dbReference type="ARBA" id="ARBA00023136"/>
    </source>
</evidence>
<evidence type="ECO:0000256" key="8">
    <source>
        <dbReference type="SAM" id="Phobius"/>
    </source>
</evidence>
<feature type="transmembrane region" description="Helical" evidence="8">
    <location>
        <begin position="21"/>
        <end position="38"/>
    </location>
</feature>
<comment type="subcellular location">
    <subcellularLocation>
        <location evidence="1">Membrane</location>
        <topology evidence="1">Multi-pass membrane protein</topology>
    </subcellularLocation>
</comment>
<evidence type="ECO:0000313" key="10">
    <source>
        <dbReference type="EMBL" id="CAB4866259.1"/>
    </source>
</evidence>
<dbReference type="GO" id="GO:0016020">
    <property type="term" value="C:membrane"/>
    <property type="evidence" value="ECO:0007669"/>
    <property type="project" value="UniProtKB-SubCell"/>
</dbReference>
<evidence type="ECO:0000256" key="2">
    <source>
        <dbReference type="ARBA" id="ARBA00022670"/>
    </source>
</evidence>
<evidence type="ECO:0000256" key="1">
    <source>
        <dbReference type="ARBA" id="ARBA00004141"/>
    </source>
</evidence>
<dbReference type="EMBL" id="CAFBLQ010000038">
    <property type="protein sequence ID" value="CAB4866259.1"/>
    <property type="molecule type" value="Genomic_DNA"/>
</dbReference>
<dbReference type="PANTHER" id="PTHR22936:SF69">
    <property type="entry name" value="RHOMBOID-LIKE PROTEIN"/>
    <property type="match status" value="1"/>
</dbReference>
<evidence type="ECO:0000256" key="6">
    <source>
        <dbReference type="ARBA" id="ARBA00022989"/>
    </source>
</evidence>
<dbReference type="InterPro" id="IPR022764">
    <property type="entry name" value="Peptidase_S54_rhomboid_dom"/>
</dbReference>
<dbReference type="SUPFAM" id="SSF144091">
    <property type="entry name" value="Rhomboid-like"/>
    <property type="match status" value="1"/>
</dbReference>
<keyword evidence="5" id="KW-0720">Serine protease</keyword>
<dbReference type="Gene3D" id="1.20.1540.10">
    <property type="entry name" value="Rhomboid-like"/>
    <property type="match status" value="1"/>
</dbReference>